<reference evidence="3" key="1">
    <citation type="submission" date="2015-07" db="EMBL/GenBank/DDBJ databases">
        <title>Draft Genome Sequences of Anaerolinea thermolimosa IMO-1, Bellilinea caldifistulae GOMI-1, Leptolinea tardivitalis YMTK-2, Levilinea saccharolytica KIBI-1,Longilinea arvoryzae KOME-1, Previously Described as Members of the Anaerolineaceae (Chloroflexi).</title>
        <authorList>
            <person name="Sekiguchi Y."/>
            <person name="Ohashi A."/>
            <person name="Matsuura N."/>
            <person name="Tourlousse M.D."/>
        </authorList>
    </citation>
    <scope>NUCLEOTIDE SEQUENCE [LARGE SCALE GENOMIC DNA]</scope>
    <source>
        <strain evidence="3">KOME-1</strain>
    </source>
</reference>
<protein>
    <submittedName>
        <fullName evidence="3">Single-stranded DNA-binding protein</fullName>
    </submittedName>
</protein>
<dbReference type="Pfam" id="PF00436">
    <property type="entry name" value="SSB"/>
    <property type="match status" value="1"/>
</dbReference>
<dbReference type="GO" id="GO:0003697">
    <property type="term" value="F:single-stranded DNA binding"/>
    <property type="evidence" value="ECO:0007669"/>
    <property type="project" value="InterPro"/>
</dbReference>
<dbReference type="InterPro" id="IPR012340">
    <property type="entry name" value="NA-bd_OB-fold"/>
</dbReference>
<name>A0A0S7BE86_9CHLR</name>
<dbReference type="STRING" id="360412.LARV_00923"/>
<proteinExistence type="predicted"/>
<dbReference type="RefSeq" id="WP_075072524.1">
    <property type="nucleotide sequence ID" value="NZ_DF967972.1"/>
</dbReference>
<accession>A0A0S7BE86</accession>
<evidence type="ECO:0000313" key="4">
    <source>
        <dbReference type="Proteomes" id="UP000055060"/>
    </source>
</evidence>
<dbReference type="Gene3D" id="2.40.50.140">
    <property type="entry name" value="Nucleic acid-binding proteins"/>
    <property type="match status" value="1"/>
</dbReference>
<evidence type="ECO:0000313" key="3">
    <source>
        <dbReference type="EMBL" id="GAP13172.1"/>
    </source>
</evidence>
<gene>
    <name evidence="3" type="ORF">LARV_00923</name>
</gene>
<dbReference type="InterPro" id="IPR000424">
    <property type="entry name" value="Primosome_PriB/ssb"/>
</dbReference>
<dbReference type="PROSITE" id="PS50935">
    <property type="entry name" value="SSB"/>
    <property type="match status" value="1"/>
</dbReference>
<dbReference type="SUPFAM" id="SSF50249">
    <property type="entry name" value="Nucleic acid-binding proteins"/>
    <property type="match status" value="1"/>
</dbReference>
<sequence>MPLGNHTWNIGDINGDIYFDKHTNQKGEEVPFIRLLMICNGTAQVKPLYGLRIVAYGALAEIAYGYLRKGSRIGVEGHIQQRDRGRELPPVFEIVADHIEFIRNIDYERGSQVLETLKARERAKPARGLNWQTIPEITCGYSEGVDDHVTVR</sequence>
<dbReference type="Proteomes" id="UP000055060">
    <property type="component" value="Unassembled WGS sequence"/>
</dbReference>
<evidence type="ECO:0000256" key="1">
    <source>
        <dbReference type="ARBA" id="ARBA00023125"/>
    </source>
</evidence>
<keyword evidence="4" id="KW-1185">Reference proteome</keyword>
<evidence type="ECO:0000256" key="2">
    <source>
        <dbReference type="PROSITE-ProRule" id="PRU00252"/>
    </source>
</evidence>
<dbReference type="AlphaFoldDB" id="A0A0S7BE86"/>
<organism evidence="3">
    <name type="scientific">Longilinea arvoryzae</name>
    <dbReference type="NCBI Taxonomy" id="360412"/>
    <lineage>
        <taxon>Bacteria</taxon>
        <taxon>Bacillati</taxon>
        <taxon>Chloroflexota</taxon>
        <taxon>Anaerolineae</taxon>
        <taxon>Anaerolineales</taxon>
        <taxon>Anaerolineaceae</taxon>
        <taxon>Longilinea</taxon>
    </lineage>
</organism>
<dbReference type="EMBL" id="DF967972">
    <property type="protein sequence ID" value="GAP13172.1"/>
    <property type="molecule type" value="Genomic_DNA"/>
</dbReference>
<keyword evidence="1 2" id="KW-0238">DNA-binding</keyword>
<dbReference type="OrthoDB" id="164852at2"/>